<dbReference type="RefSeq" id="WP_116649077.1">
    <property type="nucleotide sequence ID" value="NZ_QUZK01000002.1"/>
</dbReference>
<dbReference type="OrthoDB" id="9792397at2"/>
<comment type="caution">
    <text evidence="3">The sequence shown here is derived from an EMBL/GenBank/DDBJ whole genome shotgun (WGS) entry which is preliminary data.</text>
</comment>
<keyword evidence="1" id="KW-0175">Coiled coil</keyword>
<reference evidence="3 4" key="1">
    <citation type="submission" date="2018-08" db="EMBL/GenBank/DDBJ databases">
        <title>Wenzhouxiangella salilacus sp. nov., a novel bacterium isolated from a saline lake in Xinjiang Province, China.</title>
        <authorList>
            <person name="Han S."/>
        </authorList>
    </citation>
    <scope>NUCLEOTIDE SEQUENCE [LARGE SCALE GENOMIC DNA]</scope>
    <source>
        <strain evidence="3 4">XDB06</strain>
    </source>
</reference>
<dbReference type="EMBL" id="QUZK01000002">
    <property type="protein sequence ID" value="RFF32991.1"/>
    <property type="molecule type" value="Genomic_DNA"/>
</dbReference>
<evidence type="ECO:0008006" key="5">
    <source>
        <dbReference type="Google" id="ProtNLM"/>
    </source>
</evidence>
<evidence type="ECO:0000313" key="4">
    <source>
        <dbReference type="Proteomes" id="UP000260351"/>
    </source>
</evidence>
<keyword evidence="4" id="KW-1185">Reference proteome</keyword>
<evidence type="ECO:0000256" key="2">
    <source>
        <dbReference type="SAM" id="MobiDB-lite"/>
    </source>
</evidence>
<feature type="coiled-coil region" evidence="1">
    <location>
        <begin position="83"/>
        <end position="110"/>
    </location>
</feature>
<evidence type="ECO:0000256" key="1">
    <source>
        <dbReference type="SAM" id="Coils"/>
    </source>
</evidence>
<name>A0A3E1KD07_9GAMM</name>
<organism evidence="3 4">
    <name type="scientific">Wenzhouxiangella sediminis</name>
    <dbReference type="NCBI Taxonomy" id="1792836"/>
    <lineage>
        <taxon>Bacteria</taxon>
        <taxon>Pseudomonadati</taxon>
        <taxon>Pseudomonadota</taxon>
        <taxon>Gammaproteobacteria</taxon>
        <taxon>Chromatiales</taxon>
        <taxon>Wenzhouxiangellaceae</taxon>
        <taxon>Wenzhouxiangella</taxon>
    </lineage>
</organism>
<gene>
    <name evidence="3" type="ORF">DZC52_00055</name>
</gene>
<evidence type="ECO:0000313" key="3">
    <source>
        <dbReference type="EMBL" id="RFF32991.1"/>
    </source>
</evidence>
<accession>A0A3E1KD07</accession>
<dbReference type="Proteomes" id="UP000260351">
    <property type="component" value="Unassembled WGS sequence"/>
</dbReference>
<dbReference type="AlphaFoldDB" id="A0A3E1KD07"/>
<protein>
    <recommendedName>
        <fullName evidence="5">Cytoplasmic protein</fullName>
    </recommendedName>
</protein>
<feature type="region of interest" description="Disordered" evidence="2">
    <location>
        <begin position="115"/>
        <end position="142"/>
    </location>
</feature>
<sequence>MNESSMREQLAMDGESLYREETFSDRHVGTIQRLTPVTADGEDDASRSVRYVGQTQVMSPAGALPINFELEVESLSEAVRQFPEAAEKAVEETIEELKRLQREAQSSIMVPGQEGGGQFGGMGGQGGPGGSGGMGPGGGIKI</sequence>
<proteinExistence type="predicted"/>